<dbReference type="Proteomes" id="UP001597545">
    <property type="component" value="Unassembled WGS sequence"/>
</dbReference>
<comment type="caution">
    <text evidence="1">The sequence shown here is derived from an EMBL/GenBank/DDBJ whole genome shotgun (WGS) entry which is preliminary data.</text>
</comment>
<reference evidence="2" key="1">
    <citation type="journal article" date="2019" name="Int. J. Syst. Evol. Microbiol.">
        <title>The Global Catalogue of Microorganisms (GCM) 10K type strain sequencing project: providing services to taxonomists for standard genome sequencing and annotation.</title>
        <authorList>
            <consortium name="The Broad Institute Genomics Platform"/>
            <consortium name="The Broad Institute Genome Sequencing Center for Infectious Disease"/>
            <person name="Wu L."/>
            <person name="Ma J."/>
        </authorList>
    </citation>
    <scope>NUCLEOTIDE SEQUENCE [LARGE SCALE GENOMIC DNA]</scope>
    <source>
        <strain evidence="2">KCTC 42662</strain>
    </source>
</reference>
<accession>A0ABW5KE38</accession>
<evidence type="ECO:0000313" key="1">
    <source>
        <dbReference type="EMBL" id="MFD2547217.1"/>
    </source>
</evidence>
<gene>
    <name evidence="1" type="ORF">ACFSR5_06100</name>
</gene>
<organism evidence="1 2">
    <name type="scientific">Sphingobacterium suaedae</name>
    <dbReference type="NCBI Taxonomy" id="1686402"/>
    <lineage>
        <taxon>Bacteria</taxon>
        <taxon>Pseudomonadati</taxon>
        <taxon>Bacteroidota</taxon>
        <taxon>Sphingobacteriia</taxon>
        <taxon>Sphingobacteriales</taxon>
        <taxon>Sphingobacteriaceae</taxon>
        <taxon>Sphingobacterium</taxon>
    </lineage>
</organism>
<dbReference type="RefSeq" id="WP_380901759.1">
    <property type="nucleotide sequence ID" value="NZ_JBHUEG010000007.1"/>
</dbReference>
<evidence type="ECO:0000313" key="2">
    <source>
        <dbReference type="Proteomes" id="UP001597545"/>
    </source>
</evidence>
<dbReference type="EMBL" id="JBHULR010000003">
    <property type="protein sequence ID" value="MFD2547217.1"/>
    <property type="molecule type" value="Genomic_DNA"/>
</dbReference>
<sequence>MKSLLSVERRNGQSVLAAGNSKRLLEWKDGDRATCLIGAMLS</sequence>
<keyword evidence="2" id="KW-1185">Reference proteome</keyword>
<proteinExistence type="predicted"/>
<protein>
    <submittedName>
        <fullName evidence="1">Uncharacterized protein</fullName>
    </submittedName>
</protein>
<name>A0ABW5KE38_9SPHI</name>